<evidence type="ECO:0000256" key="1">
    <source>
        <dbReference type="SAM" id="MobiDB-lite"/>
    </source>
</evidence>
<protein>
    <submittedName>
        <fullName evidence="2">Uncharacterized protein</fullName>
    </submittedName>
</protein>
<sequence length="141" mass="16583">MGDFVNQRIPTADKDDLTNRISWFSTQIALRWKRCHRNKIYFLNKHEIWLNEFVYKSKCQSTFQRHAEKPSRKNTREFSDVSARTRRRRTQELVSHHSPAELAFATQSGYTKRGKRNVAFVIKKDASTGENGRISLLNLPN</sequence>
<gene>
    <name evidence="2" type="ORF">CEUTPL_LOCUS11953</name>
</gene>
<evidence type="ECO:0000313" key="3">
    <source>
        <dbReference type="Proteomes" id="UP001152799"/>
    </source>
</evidence>
<dbReference type="OrthoDB" id="6780159at2759"/>
<dbReference type="Proteomes" id="UP001152799">
    <property type="component" value="Chromosome 7"/>
</dbReference>
<name>A0A9N9QMD2_9CUCU</name>
<accession>A0A9N9QMD2</accession>
<feature type="compositionally biased region" description="Basic and acidic residues" evidence="1">
    <location>
        <begin position="65"/>
        <end position="79"/>
    </location>
</feature>
<proteinExistence type="predicted"/>
<dbReference type="EMBL" id="OU892283">
    <property type="protein sequence ID" value="CAG9771521.1"/>
    <property type="molecule type" value="Genomic_DNA"/>
</dbReference>
<reference evidence="2" key="1">
    <citation type="submission" date="2022-01" db="EMBL/GenBank/DDBJ databases">
        <authorList>
            <person name="King R."/>
        </authorList>
    </citation>
    <scope>NUCLEOTIDE SEQUENCE</scope>
</reference>
<evidence type="ECO:0000313" key="2">
    <source>
        <dbReference type="EMBL" id="CAG9771521.1"/>
    </source>
</evidence>
<organism evidence="2 3">
    <name type="scientific">Ceutorhynchus assimilis</name>
    <name type="common">cabbage seed weevil</name>
    <dbReference type="NCBI Taxonomy" id="467358"/>
    <lineage>
        <taxon>Eukaryota</taxon>
        <taxon>Metazoa</taxon>
        <taxon>Ecdysozoa</taxon>
        <taxon>Arthropoda</taxon>
        <taxon>Hexapoda</taxon>
        <taxon>Insecta</taxon>
        <taxon>Pterygota</taxon>
        <taxon>Neoptera</taxon>
        <taxon>Endopterygota</taxon>
        <taxon>Coleoptera</taxon>
        <taxon>Polyphaga</taxon>
        <taxon>Cucujiformia</taxon>
        <taxon>Curculionidae</taxon>
        <taxon>Ceutorhynchinae</taxon>
        <taxon>Ceutorhynchus</taxon>
    </lineage>
</organism>
<keyword evidence="3" id="KW-1185">Reference proteome</keyword>
<dbReference type="AlphaFoldDB" id="A0A9N9QMD2"/>
<feature type="region of interest" description="Disordered" evidence="1">
    <location>
        <begin position="64"/>
        <end position="97"/>
    </location>
</feature>